<evidence type="ECO:0000313" key="1">
    <source>
        <dbReference type="EMBL" id="URI06934.1"/>
    </source>
</evidence>
<dbReference type="Proteomes" id="UP001056201">
    <property type="component" value="Chromosome 1"/>
</dbReference>
<reference evidence="1" key="1">
    <citation type="submission" date="2022-05" db="EMBL/GenBank/DDBJ databases">
        <title>An RpoN-dependent PEP-CTERM gene is involved in floc formation of an Aquincola tertiaricarbonis strain.</title>
        <authorList>
            <person name="Qiu D."/>
            <person name="Xia M."/>
        </authorList>
    </citation>
    <scope>NUCLEOTIDE SEQUENCE</scope>
    <source>
        <strain evidence="1">RN12</strain>
    </source>
</reference>
<evidence type="ECO:0000313" key="2">
    <source>
        <dbReference type="Proteomes" id="UP001056201"/>
    </source>
</evidence>
<keyword evidence="2" id="KW-1185">Reference proteome</keyword>
<sequence length="123" mass="13829">MHRYRQLNLSKQHGHAQTGAEYGQVLWAAQVSRRLVGMAWDWVAVSKTAVAMADPTNILSNVVLIGRAGHVLDDEERMLHLMSAVHALPWHQHLLAQEEEAEEGGTARQRRHSRQLRLAAQAV</sequence>
<gene>
    <name evidence="1" type="ORF">MW290_13665</name>
</gene>
<protein>
    <submittedName>
        <fullName evidence="1">Uncharacterized protein</fullName>
    </submittedName>
</protein>
<proteinExistence type="predicted"/>
<name>A0ABY4S1U8_AQUTE</name>
<organism evidence="1 2">
    <name type="scientific">Aquincola tertiaricarbonis</name>
    <dbReference type="NCBI Taxonomy" id="391953"/>
    <lineage>
        <taxon>Bacteria</taxon>
        <taxon>Pseudomonadati</taxon>
        <taxon>Pseudomonadota</taxon>
        <taxon>Betaproteobacteria</taxon>
        <taxon>Burkholderiales</taxon>
        <taxon>Sphaerotilaceae</taxon>
        <taxon>Aquincola</taxon>
    </lineage>
</organism>
<accession>A0ABY4S1U8</accession>
<dbReference type="RefSeq" id="WP_250195199.1">
    <property type="nucleotide sequence ID" value="NZ_CP097635.1"/>
</dbReference>
<dbReference type="Gene3D" id="3.10.450.610">
    <property type="match status" value="1"/>
</dbReference>
<dbReference type="EMBL" id="CP097635">
    <property type="protein sequence ID" value="URI06934.1"/>
    <property type="molecule type" value="Genomic_DNA"/>
</dbReference>